<dbReference type="InterPro" id="IPR026341">
    <property type="entry name" value="T9SS_type_B"/>
</dbReference>
<comment type="caution">
    <text evidence="3">The sequence shown here is derived from an EMBL/GenBank/DDBJ whole genome shotgun (WGS) entry which is preliminary data.</text>
</comment>
<proteinExistence type="predicted"/>
<evidence type="ECO:0000256" key="1">
    <source>
        <dbReference type="SAM" id="SignalP"/>
    </source>
</evidence>
<evidence type="ECO:0000259" key="2">
    <source>
        <dbReference type="Pfam" id="PF25778"/>
    </source>
</evidence>
<dbReference type="NCBIfam" id="TIGR04131">
    <property type="entry name" value="Bac_Flav_CTERM"/>
    <property type="match status" value="1"/>
</dbReference>
<dbReference type="Pfam" id="PF13585">
    <property type="entry name" value="CHU_C"/>
    <property type="match status" value="1"/>
</dbReference>
<feature type="domain" description="DUF7948" evidence="2">
    <location>
        <begin position="27"/>
        <end position="249"/>
    </location>
</feature>
<dbReference type="RefSeq" id="WP_169528368.1">
    <property type="nucleotide sequence ID" value="NZ_JAAMPU010000108.1"/>
</dbReference>
<dbReference type="PANTHER" id="PTHR35580:SF1">
    <property type="entry name" value="PHYTASE-LIKE DOMAIN-CONTAINING PROTEIN"/>
    <property type="match status" value="1"/>
</dbReference>
<protein>
    <submittedName>
        <fullName evidence="3">T9SS type B sorting domain-containing protein</fullName>
    </submittedName>
</protein>
<gene>
    <name evidence="3" type="ORF">G6047_14600</name>
</gene>
<sequence length="1187" mass="129988">MKKVAFIACLLLPILIWGQKAVCRFGFTQNKGQIVDQNNRENPDVLFLLNMPGLNVQLKQNGFSYDIYENKMQPEKGQAPDFIKSSTTLVSRLYHRIDVEFIDSDPKARLVAGQELPTHQNYYLPQRKSGIENVRSFKKITYVDLYPYIDVEFVIPDDPSKPVEYNLIVRKGGKLSDVRMRFKGAKTKITNGNIEIFTRFGSMHETLPSSWIAGENERQIRVEYRKISKNVYGFKSNENTDQTVVVDPVPIRLWATYFGGYQGENNVSVACDQSGNSFISGNTTSSNNIATSGAFEISFSPDYFNGFLSKFGPDGNQLWGTYVGGNGNVLMEDVTVDGLGNPIIAGESFSENANISTPGSHQPETHFTFENGSEAYEGFLIKFNPDGQRLWGTFYGGVRNESAGAVTTDSANNIILCGNTESGTNISTPGSYQDQLSTFGKSDAFIAKFTSAGVRLWGTYYGGQNEDGILDCKTDAAGNIYCVGQTNSPDGISTPGTFQEVGNLFPDGFLAAFSPSGSRLWGSYFGGEGYDYANAVTLDSADSIVIGGITSSLSGISSPGAFIQTLPQLNTQGYDGFVARFDANGNRFWSTYFPERITELEHNGSGDIFFVGQTELTNGISTPDTYQEVSGGMKDHFIQKFNSDGQHIWGTYYGGEEDDTGSRIAFDRASDTFYIGGMTTSTLQIATPGVHQEQLSGAPDSFLVKFQECIFHVSSSSNSPVCAGDPIELQASGGVSYSWTGPDNFSSTSPNPVIGNAQSINSGVYRCTISGNPGCDTTVSVTVIISDEAPTGDNIQIFCPNQNPTVADLEATGTNVIWHDASNGGNVLASSTPLIDGNSYFASQTVNTCESFQRLAVTVSFLASIPALDVNAALCDSGSDGTEETDLSDYNSQINPDSSYQFAYYTSHESAENQIIADEITDFSHFQLQTGPNIIYVRVMPPNVNCYGIAQITLTLHTLAPILIPDIIPVCQSQSVTIVPNFDYDSYQWSTGDTSPTLVISNPGEYSLTVTKDFRGGTICSDSSNFTVIASQAPVISQVIISDWTANQNTVAIETQFPGNYEYSLDGLNYQDSNLFTNLLSGQYTVYVNDKYHCGFVTQTVNLLMYPYFFTPNGDGYNDFWKIKLSDTEPEMEIRIFDRFGKLLRELSPTSPGWDGTFNGQPLPSEDYWFLVNRNGHEFRGHFALKR</sequence>
<dbReference type="Proteomes" id="UP000712080">
    <property type="component" value="Unassembled WGS sequence"/>
</dbReference>
<dbReference type="EMBL" id="JAAMPU010000108">
    <property type="protein sequence ID" value="NMH29266.1"/>
    <property type="molecule type" value="Genomic_DNA"/>
</dbReference>
<organism evidence="3 4">
    <name type="scientific">Flavobacterium silvaticum</name>
    <dbReference type="NCBI Taxonomy" id="1852020"/>
    <lineage>
        <taxon>Bacteria</taxon>
        <taxon>Pseudomonadati</taxon>
        <taxon>Bacteroidota</taxon>
        <taxon>Flavobacteriia</taxon>
        <taxon>Flavobacteriales</taxon>
        <taxon>Flavobacteriaceae</taxon>
        <taxon>Flavobacterium</taxon>
    </lineage>
</organism>
<accession>A0A972FNG8</accession>
<evidence type="ECO:0000313" key="4">
    <source>
        <dbReference type="Proteomes" id="UP000712080"/>
    </source>
</evidence>
<name>A0A972FNG8_9FLAO</name>
<evidence type="ECO:0000313" key="3">
    <source>
        <dbReference type="EMBL" id="NMH29266.1"/>
    </source>
</evidence>
<dbReference type="InterPro" id="IPR052918">
    <property type="entry name" value="Motility_Chemotaxis_Reg"/>
</dbReference>
<feature type="chain" id="PRO_5037770070" evidence="1">
    <location>
        <begin position="22"/>
        <end position="1187"/>
    </location>
</feature>
<keyword evidence="1" id="KW-0732">Signal</keyword>
<dbReference type="InterPro" id="IPR057708">
    <property type="entry name" value="DUF7948"/>
</dbReference>
<reference evidence="3" key="1">
    <citation type="submission" date="2020-02" db="EMBL/GenBank/DDBJ databases">
        <title>Flavobacterium sp. genome.</title>
        <authorList>
            <person name="Jung H.S."/>
            <person name="Baek J.H."/>
            <person name="Jeon C.O."/>
        </authorList>
    </citation>
    <scope>NUCLEOTIDE SEQUENCE</scope>
    <source>
        <strain evidence="3">SE-s28</strain>
    </source>
</reference>
<dbReference type="AlphaFoldDB" id="A0A972FNG8"/>
<dbReference type="InterPro" id="IPR013783">
    <property type="entry name" value="Ig-like_fold"/>
</dbReference>
<keyword evidence="4" id="KW-1185">Reference proteome</keyword>
<dbReference type="Pfam" id="PF25778">
    <property type="entry name" value="DUF7948"/>
    <property type="match status" value="1"/>
</dbReference>
<feature type="signal peptide" evidence="1">
    <location>
        <begin position="1"/>
        <end position="21"/>
    </location>
</feature>
<dbReference type="PANTHER" id="PTHR35580">
    <property type="entry name" value="CELL SURFACE GLYCOPROTEIN (S-LAYER PROTEIN)-LIKE PROTEIN"/>
    <property type="match status" value="1"/>
</dbReference>
<dbReference type="Gene3D" id="2.60.40.10">
    <property type="entry name" value="Immunoglobulins"/>
    <property type="match status" value="1"/>
</dbReference>